<dbReference type="EMBL" id="CP011232">
    <property type="protein sequence ID" value="AKI97261.1"/>
    <property type="molecule type" value="Genomic_DNA"/>
</dbReference>
<dbReference type="GO" id="GO:0016747">
    <property type="term" value="F:acyltransferase activity, transferring groups other than amino-acyl groups"/>
    <property type="evidence" value="ECO:0007669"/>
    <property type="project" value="InterPro"/>
</dbReference>
<proteinExistence type="predicted"/>
<dbReference type="RefSeq" id="WP_047754395.1">
    <property type="nucleotide sequence ID" value="NZ_CAJUHA010000008.1"/>
</dbReference>
<dbReference type="PROSITE" id="PS51186">
    <property type="entry name" value="GNAT"/>
    <property type="match status" value="1"/>
</dbReference>
<dbReference type="SUPFAM" id="SSF55729">
    <property type="entry name" value="Acyl-CoA N-acyltransferases (Nat)"/>
    <property type="match status" value="1"/>
</dbReference>
<dbReference type="AlphaFoldDB" id="A0A0G2ZAY7"/>
<dbReference type="Proteomes" id="UP000035159">
    <property type="component" value="Chromosome"/>
</dbReference>
<name>A0A0G2ZAY7_9BACT</name>
<sequence>MSEFSVRFVTEEDLAFCLSIDNELPEPLLREKLKKNELLILLRGNEPVGYLRLEYLWHKVPYIGLIYVLREHRGHGGGRKMLGFLESYLKLKGHNFLLSSSQVDEPESQHWHRSSGFHECGIISALNEGGVGEVFFRKDFKI</sequence>
<dbReference type="InterPro" id="IPR000182">
    <property type="entry name" value="GNAT_dom"/>
</dbReference>
<gene>
    <name evidence="2" type="ORF">IX53_04900</name>
</gene>
<evidence type="ECO:0000313" key="2">
    <source>
        <dbReference type="EMBL" id="AKI97261.1"/>
    </source>
</evidence>
<evidence type="ECO:0000313" key="3">
    <source>
        <dbReference type="Proteomes" id="UP000035159"/>
    </source>
</evidence>
<dbReference type="PATRIC" id="fig|1330330.3.peg.986"/>
<dbReference type="Gene3D" id="3.40.630.30">
    <property type="match status" value="1"/>
</dbReference>
<dbReference type="KEGG" id="kpf:IX53_04900"/>
<dbReference type="OrthoDB" id="139691at2"/>
<dbReference type="CDD" id="cd04301">
    <property type="entry name" value="NAT_SF"/>
    <property type="match status" value="1"/>
</dbReference>
<dbReference type="InterPro" id="IPR016181">
    <property type="entry name" value="Acyl_CoA_acyltransferase"/>
</dbReference>
<feature type="domain" description="N-acetyltransferase" evidence="1">
    <location>
        <begin position="4"/>
        <end position="141"/>
    </location>
</feature>
<dbReference type="STRING" id="1330330.IX53_04900"/>
<dbReference type="Pfam" id="PF00583">
    <property type="entry name" value="Acetyltransf_1"/>
    <property type="match status" value="1"/>
</dbReference>
<organism evidence="2 3">
    <name type="scientific">Kosmotoga pacifica</name>
    <dbReference type="NCBI Taxonomy" id="1330330"/>
    <lineage>
        <taxon>Bacteria</taxon>
        <taxon>Thermotogati</taxon>
        <taxon>Thermotogota</taxon>
        <taxon>Thermotogae</taxon>
        <taxon>Kosmotogales</taxon>
        <taxon>Kosmotogaceae</taxon>
        <taxon>Kosmotoga</taxon>
    </lineage>
</organism>
<protein>
    <recommendedName>
        <fullName evidence="1">N-acetyltransferase domain-containing protein</fullName>
    </recommendedName>
</protein>
<accession>A0A0G2ZAY7</accession>
<keyword evidence="3" id="KW-1185">Reference proteome</keyword>
<evidence type="ECO:0000259" key="1">
    <source>
        <dbReference type="PROSITE" id="PS51186"/>
    </source>
</evidence>
<reference evidence="2 3" key="1">
    <citation type="submission" date="2015-04" db="EMBL/GenBank/DDBJ databases">
        <title>Complete Genome Sequence of Kosmotoga pacifica SLHLJ1.</title>
        <authorList>
            <person name="Jiang L.J."/>
            <person name="Shao Z.Z."/>
            <person name="Jebbar M."/>
        </authorList>
    </citation>
    <scope>NUCLEOTIDE SEQUENCE [LARGE SCALE GENOMIC DNA]</scope>
    <source>
        <strain evidence="2 3">SLHLJ1</strain>
    </source>
</reference>